<evidence type="ECO:0000313" key="1">
    <source>
        <dbReference type="EMBL" id="MSS02083.1"/>
    </source>
</evidence>
<dbReference type="EMBL" id="VUMM01000019">
    <property type="protein sequence ID" value="MSS02083.1"/>
    <property type="molecule type" value="Genomic_DNA"/>
</dbReference>
<dbReference type="Proteomes" id="UP000470082">
    <property type="component" value="Unassembled WGS sequence"/>
</dbReference>
<comment type="caution">
    <text evidence="1">The sequence shown here is derived from an EMBL/GenBank/DDBJ whole genome shotgun (WGS) entry which is preliminary data.</text>
</comment>
<proteinExistence type="predicted"/>
<sequence>MSIKDNAKQFWNLFVELEDEIVDGLTHSNYEILNKDVEKLDDMCYEMTGCHFFVENVYGELECTFDTGPNKTCQLIAQYFVQVAPKSISNHWILNDCLPPLSSKAVLATVQIKEDQYNLQDFFVSYGIDDNQDLVHVKVYCPGFYLIDNTENKKEMSMYLLELALGQCCYEAYISHIDYMDECKEVEEFCPLIEFYDRLLDIVERKGWHTYVSPLDIYSVYQPIQDFAHDSLRKDMKMIFTTHPILLEETIEEKNDVLSDMESKGGKYGYIYYSNLYGNQQDALLHKEISNSIQKQLQKNETGKVIGGSIGKSYSYIDCAIFDESIFNLVFGKIKRQLDDKVELYYQSF</sequence>
<dbReference type="AlphaFoldDB" id="A0A7X2N426"/>
<protein>
    <submittedName>
        <fullName evidence="1">Uncharacterized protein</fullName>
    </submittedName>
</protein>
<gene>
    <name evidence="1" type="ORF">FYJ50_08275</name>
</gene>
<evidence type="ECO:0000313" key="2">
    <source>
        <dbReference type="Proteomes" id="UP000470082"/>
    </source>
</evidence>
<organism evidence="1 2">
    <name type="scientific">Floccifex porci</name>
    <dbReference type="NCBI Taxonomy" id="2606629"/>
    <lineage>
        <taxon>Bacteria</taxon>
        <taxon>Bacillati</taxon>
        <taxon>Bacillota</taxon>
        <taxon>Erysipelotrichia</taxon>
        <taxon>Erysipelotrichales</taxon>
        <taxon>Erysipelotrichaceae</taxon>
        <taxon>Floccifex</taxon>
    </lineage>
</organism>
<dbReference type="RefSeq" id="WP_154460963.1">
    <property type="nucleotide sequence ID" value="NZ_VUMM01000019.1"/>
</dbReference>
<reference evidence="1 2" key="1">
    <citation type="submission" date="2019-08" db="EMBL/GenBank/DDBJ databases">
        <title>In-depth cultivation of the pig gut microbiome towards novel bacterial diversity and tailored functional studies.</title>
        <authorList>
            <person name="Wylensek D."/>
            <person name="Hitch T.C.A."/>
            <person name="Clavel T."/>
        </authorList>
    </citation>
    <scope>NUCLEOTIDE SEQUENCE [LARGE SCALE GENOMIC DNA]</scope>
    <source>
        <strain evidence="1 2">LKV-178-WT-2G</strain>
    </source>
</reference>
<name>A0A7X2N426_9FIRM</name>
<accession>A0A7X2N426</accession>
<keyword evidence="2" id="KW-1185">Reference proteome</keyword>